<accession>A0A388T0H2</accession>
<proteinExistence type="predicted"/>
<evidence type="ECO:0000313" key="3">
    <source>
        <dbReference type="Proteomes" id="UP000265354"/>
    </source>
</evidence>
<evidence type="ECO:0000256" key="1">
    <source>
        <dbReference type="SAM" id="MobiDB-lite"/>
    </source>
</evidence>
<dbReference type="Proteomes" id="UP000265354">
    <property type="component" value="Unassembled WGS sequence"/>
</dbReference>
<protein>
    <submittedName>
        <fullName evidence="2">Uncharacterized protein</fullName>
    </submittedName>
</protein>
<reference evidence="2 3" key="1">
    <citation type="submission" date="2018-07" db="EMBL/GenBank/DDBJ databases">
        <title>Whole Genome Shotgun Sequence of Streptomyces spongiicola strain 531S.</title>
        <authorList>
            <person name="Dohra H."/>
            <person name="Kodani S."/>
        </authorList>
    </citation>
    <scope>NUCLEOTIDE SEQUENCE [LARGE SCALE GENOMIC DNA]</scope>
    <source>
        <strain evidence="2 3">531S</strain>
    </source>
</reference>
<evidence type="ECO:0000313" key="2">
    <source>
        <dbReference type="EMBL" id="GBQ02407.1"/>
    </source>
</evidence>
<comment type="caution">
    <text evidence="2">The sequence shown here is derived from an EMBL/GenBank/DDBJ whole genome shotgun (WGS) entry which is preliminary data.</text>
</comment>
<organism evidence="2 3">
    <name type="scientific">Streptomyces spongiicola</name>
    <dbReference type="NCBI Taxonomy" id="1690221"/>
    <lineage>
        <taxon>Bacteria</taxon>
        <taxon>Bacillati</taxon>
        <taxon>Actinomycetota</taxon>
        <taxon>Actinomycetes</taxon>
        <taxon>Kitasatosporales</taxon>
        <taxon>Streptomycetaceae</taxon>
        <taxon>Streptomyces</taxon>
    </lineage>
</organism>
<name>A0A388T0H2_9ACTN</name>
<dbReference type="EMBL" id="BGZL01000010">
    <property type="protein sequence ID" value="GBQ02407.1"/>
    <property type="molecule type" value="Genomic_DNA"/>
</dbReference>
<gene>
    <name evidence="2" type="ORF">SSP531S_38660</name>
</gene>
<dbReference type="AlphaFoldDB" id="A0A388T0H2"/>
<feature type="region of interest" description="Disordered" evidence="1">
    <location>
        <begin position="17"/>
        <end position="110"/>
    </location>
</feature>
<sequence>MLVEEVPERFHLGQFRHGSSLPQYAPGRIGRAFAPSRRPARRARRIAAASHQPGRPLRGRSGALRRRTGPRRTQPDPHRTAPGPASNRTAPHRAPLPPEQTLPDAALGVL</sequence>